<dbReference type="RefSeq" id="WP_146874591.1">
    <property type="nucleotide sequence ID" value="NZ_BJXV01000008.1"/>
</dbReference>
<evidence type="ECO:0000313" key="6">
    <source>
        <dbReference type="EMBL" id="GEN27907.1"/>
    </source>
</evidence>
<comment type="subcellular location">
    <subcellularLocation>
        <location evidence="1">Cell envelope</location>
    </subcellularLocation>
</comment>
<feature type="transmembrane region" description="Helical" evidence="4">
    <location>
        <begin position="82"/>
        <end position="99"/>
    </location>
</feature>
<dbReference type="EMBL" id="BJXV01000008">
    <property type="protein sequence ID" value="GEN27907.1"/>
    <property type="molecule type" value="Genomic_DNA"/>
</dbReference>
<evidence type="ECO:0000256" key="1">
    <source>
        <dbReference type="ARBA" id="ARBA00004196"/>
    </source>
</evidence>
<gene>
    <name evidence="6" type="ORF">HVA01_15530</name>
</gene>
<keyword evidence="4" id="KW-0472">Membrane</keyword>
<dbReference type="InterPro" id="IPR013766">
    <property type="entry name" value="Thioredoxin_domain"/>
</dbReference>
<dbReference type="PROSITE" id="PS00194">
    <property type="entry name" value="THIOREDOXIN_1"/>
    <property type="match status" value="1"/>
</dbReference>
<evidence type="ECO:0000256" key="3">
    <source>
        <dbReference type="ARBA" id="ARBA00023284"/>
    </source>
</evidence>
<proteinExistence type="predicted"/>
<dbReference type="GO" id="GO:0015036">
    <property type="term" value="F:disulfide oxidoreductase activity"/>
    <property type="evidence" value="ECO:0007669"/>
    <property type="project" value="UniProtKB-ARBA"/>
</dbReference>
<feature type="transmembrane region" description="Helical" evidence="4">
    <location>
        <begin position="43"/>
        <end position="62"/>
    </location>
</feature>
<dbReference type="GO" id="GO:0017004">
    <property type="term" value="P:cytochrome complex assembly"/>
    <property type="evidence" value="ECO:0007669"/>
    <property type="project" value="UniProtKB-KW"/>
</dbReference>
<evidence type="ECO:0000256" key="2">
    <source>
        <dbReference type="ARBA" id="ARBA00022748"/>
    </source>
</evidence>
<comment type="caution">
    <text evidence="6">The sequence shown here is derived from an EMBL/GenBank/DDBJ whole genome shotgun (WGS) entry which is preliminary data.</text>
</comment>
<feature type="transmembrane region" description="Helical" evidence="4">
    <location>
        <begin position="16"/>
        <end position="36"/>
    </location>
</feature>
<protein>
    <submittedName>
        <fullName evidence="6">Thiol:disulfide interchange protein</fullName>
    </submittedName>
</protein>
<keyword evidence="7" id="KW-1185">Reference proteome</keyword>
<dbReference type="AlphaFoldDB" id="A0A511UMV6"/>
<dbReference type="CDD" id="cd02966">
    <property type="entry name" value="TlpA_like_family"/>
    <property type="match status" value="1"/>
</dbReference>
<keyword evidence="3" id="KW-0676">Redox-active center</keyword>
<dbReference type="GO" id="GO:0030313">
    <property type="term" value="C:cell envelope"/>
    <property type="evidence" value="ECO:0007669"/>
    <property type="project" value="UniProtKB-SubCell"/>
</dbReference>
<dbReference type="Proteomes" id="UP000321303">
    <property type="component" value="Unassembled WGS sequence"/>
</dbReference>
<dbReference type="OrthoDB" id="9799347at2"/>
<sequence>MNAIALGPLLISLPRLYAIGCALLLLLGARFLLGLPRPIQQRWFSGLIIVWLVGARAGHIVLNLESYGATPLEALKVWQPGYHGLWGLAAGLVWTAWALRARLLAMGGAMAMLIAASSLWLVLVTLAPLGNDVAVEALPDVTLEDIDGQQVPLPSLAEGGDLIIVNLWATWCPPCLREMPLLEEAAQRDGVSVVVANQGEDLLPIVRYLDEQQLEFRYALRDPGQQLMALFQAPGLPTTVLFDGQGNTLDVHVGELTRAHLDRWLAD</sequence>
<dbReference type="PANTHER" id="PTHR42852">
    <property type="entry name" value="THIOL:DISULFIDE INTERCHANGE PROTEIN DSBE"/>
    <property type="match status" value="1"/>
</dbReference>
<dbReference type="Gene3D" id="3.40.30.10">
    <property type="entry name" value="Glutaredoxin"/>
    <property type="match status" value="1"/>
</dbReference>
<feature type="domain" description="Thioredoxin" evidence="5">
    <location>
        <begin position="132"/>
        <end position="267"/>
    </location>
</feature>
<dbReference type="Pfam" id="PF08534">
    <property type="entry name" value="Redoxin"/>
    <property type="match status" value="1"/>
</dbReference>
<accession>A0A511UMV6</accession>
<feature type="transmembrane region" description="Helical" evidence="4">
    <location>
        <begin position="111"/>
        <end position="130"/>
    </location>
</feature>
<evidence type="ECO:0000259" key="5">
    <source>
        <dbReference type="PROSITE" id="PS51352"/>
    </source>
</evidence>
<reference evidence="6 7" key="1">
    <citation type="submission" date="2019-07" db="EMBL/GenBank/DDBJ databases">
        <title>Whole genome shotgun sequence of Halomonas variabilis NBRC 102410.</title>
        <authorList>
            <person name="Hosoyama A."/>
            <person name="Uohara A."/>
            <person name="Ohji S."/>
            <person name="Ichikawa N."/>
        </authorList>
    </citation>
    <scope>NUCLEOTIDE SEQUENCE [LARGE SCALE GENOMIC DNA]</scope>
    <source>
        <strain evidence="6 7">NBRC 102410</strain>
    </source>
</reference>
<dbReference type="PANTHER" id="PTHR42852:SF13">
    <property type="entry name" value="PROTEIN DIPZ"/>
    <property type="match status" value="1"/>
</dbReference>
<keyword evidence="4" id="KW-1133">Transmembrane helix</keyword>
<keyword evidence="2" id="KW-0201">Cytochrome c-type biogenesis</keyword>
<evidence type="ECO:0000313" key="7">
    <source>
        <dbReference type="Proteomes" id="UP000321303"/>
    </source>
</evidence>
<dbReference type="InterPro" id="IPR036249">
    <property type="entry name" value="Thioredoxin-like_sf"/>
</dbReference>
<organism evidence="6 7">
    <name type="scientific">Halovibrio variabilis</name>
    <dbReference type="NCBI Taxonomy" id="31910"/>
    <lineage>
        <taxon>Bacteria</taxon>
        <taxon>Pseudomonadati</taxon>
        <taxon>Pseudomonadota</taxon>
        <taxon>Gammaproteobacteria</taxon>
        <taxon>Oceanospirillales</taxon>
        <taxon>Halomonadaceae</taxon>
        <taxon>Halovibrio</taxon>
    </lineage>
</organism>
<dbReference type="InterPro" id="IPR013740">
    <property type="entry name" value="Redoxin"/>
</dbReference>
<dbReference type="PROSITE" id="PS51352">
    <property type="entry name" value="THIOREDOXIN_2"/>
    <property type="match status" value="1"/>
</dbReference>
<dbReference type="InterPro" id="IPR050553">
    <property type="entry name" value="Thioredoxin_ResA/DsbE_sf"/>
</dbReference>
<dbReference type="InterPro" id="IPR017937">
    <property type="entry name" value="Thioredoxin_CS"/>
</dbReference>
<dbReference type="SUPFAM" id="SSF52833">
    <property type="entry name" value="Thioredoxin-like"/>
    <property type="match status" value="1"/>
</dbReference>
<name>A0A511UMV6_9GAMM</name>
<keyword evidence="4" id="KW-0812">Transmembrane</keyword>
<evidence type="ECO:0000256" key="4">
    <source>
        <dbReference type="SAM" id="Phobius"/>
    </source>
</evidence>